<reference evidence="1 2" key="2">
    <citation type="submission" date="2020-07" db="EMBL/GenBank/DDBJ databases">
        <title>Genome assembly of wild tea tree DASZ reveals pedigree and selection history of tea varieties.</title>
        <authorList>
            <person name="Zhang W."/>
        </authorList>
    </citation>
    <scope>NUCLEOTIDE SEQUENCE [LARGE SCALE GENOMIC DNA]</scope>
    <source>
        <strain evidence="2">cv. G240</strain>
        <tissue evidence="1">Leaf</tissue>
    </source>
</reference>
<dbReference type="Proteomes" id="UP000593564">
    <property type="component" value="Unassembled WGS sequence"/>
</dbReference>
<protein>
    <submittedName>
        <fullName evidence="1">Uncharacterized protein</fullName>
    </submittedName>
</protein>
<accession>A0A7J7I9H2</accession>
<keyword evidence="2" id="KW-1185">Reference proteome</keyword>
<evidence type="ECO:0000313" key="1">
    <source>
        <dbReference type="EMBL" id="KAF5961157.1"/>
    </source>
</evidence>
<evidence type="ECO:0000313" key="2">
    <source>
        <dbReference type="Proteomes" id="UP000593564"/>
    </source>
</evidence>
<dbReference type="AlphaFoldDB" id="A0A7J7I9H2"/>
<reference evidence="2" key="1">
    <citation type="journal article" date="2020" name="Nat. Commun.">
        <title>Genome assembly of wild tea tree DASZ reveals pedigree and selection history of tea varieties.</title>
        <authorList>
            <person name="Zhang W."/>
            <person name="Zhang Y."/>
            <person name="Qiu H."/>
            <person name="Guo Y."/>
            <person name="Wan H."/>
            <person name="Zhang X."/>
            <person name="Scossa F."/>
            <person name="Alseekh S."/>
            <person name="Zhang Q."/>
            <person name="Wang P."/>
            <person name="Xu L."/>
            <person name="Schmidt M.H."/>
            <person name="Jia X."/>
            <person name="Li D."/>
            <person name="Zhu A."/>
            <person name="Guo F."/>
            <person name="Chen W."/>
            <person name="Ni D."/>
            <person name="Usadel B."/>
            <person name="Fernie A.R."/>
            <person name="Wen W."/>
        </authorList>
    </citation>
    <scope>NUCLEOTIDE SEQUENCE [LARGE SCALE GENOMIC DNA]</scope>
    <source>
        <strain evidence="2">cv. G240</strain>
    </source>
</reference>
<dbReference type="EMBL" id="JACBKZ010000001">
    <property type="protein sequence ID" value="KAF5961157.1"/>
    <property type="molecule type" value="Genomic_DNA"/>
</dbReference>
<organism evidence="1 2">
    <name type="scientific">Camellia sinensis</name>
    <name type="common">Tea plant</name>
    <name type="synonym">Thea sinensis</name>
    <dbReference type="NCBI Taxonomy" id="4442"/>
    <lineage>
        <taxon>Eukaryota</taxon>
        <taxon>Viridiplantae</taxon>
        <taxon>Streptophyta</taxon>
        <taxon>Embryophyta</taxon>
        <taxon>Tracheophyta</taxon>
        <taxon>Spermatophyta</taxon>
        <taxon>Magnoliopsida</taxon>
        <taxon>eudicotyledons</taxon>
        <taxon>Gunneridae</taxon>
        <taxon>Pentapetalae</taxon>
        <taxon>asterids</taxon>
        <taxon>Ericales</taxon>
        <taxon>Theaceae</taxon>
        <taxon>Camellia</taxon>
    </lineage>
</organism>
<name>A0A7J7I9H2_CAMSI</name>
<gene>
    <name evidence="1" type="ORF">HYC85_002366</name>
</gene>
<comment type="caution">
    <text evidence="1">The sequence shown here is derived from an EMBL/GenBank/DDBJ whole genome shotgun (WGS) entry which is preliminary data.</text>
</comment>
<sequence length="193" mass="22166">MHSSPNSTASGNWILRECSKPVYLGDKLLDGAFKLPSIKQNEKDVLEWDKYMKQYSDKYYRRSCIGALHIWYNDLLCKDIGWNPKRKKGFIAELIDLMAQRIMLNLKTKAQGYHEFESSSLNSPAELPETVDAPRVRASPHSSYSICVTEILTRCQRPRVRHHQNCIGSGAWVRLGKVNYEHPLSPDPKIGLY</sequence>
<proteinExistence type="predicted"/>